<evidence type="ECO:0000256" key="1">
    <source>
        <dbReference type="ARBA" id="ARBA00022729"/>
    </source>
</evidence>
<keyword evidence="3 4" id="KW-0961">Cell wall biogenesis/degradation</keyword>
<dbReference type="InterPro" id="IPR012997">
    <property type="entry name" value="RplA"/>
</dbReference>
<feature type="signal peptide" evidence="4">
    <location>
        <begin position="1"/>
        <end position="25"/>
    </location>
</feature>
<gene>
    <name evidence="4" type="primary">rlpA</name>
    <name evidence="7" type="ORF">BKK50_02565</name>
</gene>
<evidence type="ECO:0000313" key="7">
    <source>
        <dbReference type="EMBL" id="OOF44480.1"/>
    </source>
</evidence>
<dbReference type="SUPFAM" id="SSF110997">
    <property type="entry name" value="Sporulation related repeat"/>
    <property type="match status" value="1"/>
</dbReference>
<dbReference type="GO" id="GO:0042834">
    <property type="term" value="F:peptidoglycan binding"/>
    <property type="evidence" value="ECO:0007669"/>
    <property type="project" value="InterPro"/>
</dbReference>
<dbReference type="InterPro" id="IPR036680">
    <property type="entry name" value="SPOR-like_sf"/>
</dbReference>
<feature type="chain" id="PRO_5013411630" description="Endolytic peptidoglycan transglycosylase RlpA" evidence="4">
    <location>
        <begin position="26"/>
        <end position="287"/>
    </location>
</feature>
<dbReference type="NCBIfam" id="TIGR00413">
    <property type="entry name" value="rlpA"/>
    <property type="match status" value="1"/>
</dbReference>
<sequence length="287" mass="32101" precursor="true">MTFKTPVKLTALFLTLSMGISPVQAKNDTDKLYGIKGANLSRTTPHNSPKSYTVRGKTYTTQSHTAAKEYSKVGVASYYHRKFHGRRTSSGEIYNSNLYTAAHKTLPINSYAVVTNLRNNRKTIVRINDRGPFSYDRIIDLSYVAAKEIGLIARGTGKVKVEVLHIAPNGNISGAGTKTLAKYAKTKVASERLVNIEKNEKKDRPNAPKAVKEQYTLKMLNFPSEKQANNIITRLALDNINAEINHRNGKYEIHFGPLEDKQRTTQLKAKLQKIAGENPLIVYTHKN</sequence>
<evidence type="ECO:0000259" key="6">
    <source>
        <dbReference type="PROSITE" id="PS51724"/>
    </source>
</evidence>
<comment type="function">
    <text evidence="4">Lytic transglycosylase with a strong preference for naked glycan strands that lack stem peptides.</text>
</comment>
<dbReference type="STRING" id="1908260.BKK50_02565"/>
<evidence type="ECO:0000313" key="8">
    <source>
        <dbReference type="Proteomes" id="UP000189433"/>
    </source>
</evidence>
<dbReference type="Proteomes" id="UP000189433">
    <property type="component" value="Unassembled WGS sequence"/>
</dbReference>
<protein>
    <recommendedName>
        <fullName evidence="4">Endolytic peptidoglycan transglycosylase RlpA</fullName>
        <ecNumber evidence="4">4.2.2.-</ecNumber>
    </recommendedName>
</protein>
<evidence type="ECO:0000256" key="5">
    <source>
        <dbReference type="RuleBase" id="RU003495"/>
    </source>
</evidence>
<dbReference type="OrthoDB" id="9779128at2"/>
<dbReference type="HAMAP" id="MF_02071">
    <property type="entry name" value="RlpA"/>
    <property type="match status" value="1"/>
</dbReference>
<dbReference type="Gene3D" id="2.40.40.10">
    <property type="entry name" value="RlpA-like domain"/>
    <property type="match status" value="1"/>
</dbReference>
<comment type="caution">
    <text evidence="7">The sequence shown here is derived from an EMBL/GenBank/DDBJ whole genome shotgun (WGS) entry which is preliminary data.</text>
</comment>
<dbReference type="EC" id="4.2.2.-" evidence="4"/>
<dbReference type="EMBL" id="MLHJ01000016">
    <property type="protein sequence ID" value="OOF44480.1"/>
    <property type="molecule type" value="Genomic_DNA"/>
</dbReference>
<dbReference type="GO" id="GO:0000270">
    <property type="term" value="P:peptidoglycan metabolic process"/>
    <property type="evidence" value="ECO:0007669"/>
    <property type="project" value="UniProtKB-UniRule"/>
</dbReference>
<evidence type="ECO:0000256" key="4">
    <source>
        <dbReference type="HAMAP-Rule" id="MF_02071"/>
    </source>
</evidence>
<proteinExistence type="inferred from homology"/>
<reference evidence="7 8" key="1">
    <citation type="submission" date="2016-10" db="EMBL/GenBank/DDBJ databases">
        <title>Rodentibacter gen. nov. and new species.</title>
        <authorList>
            <person name="Christensen H."/>
        </authorList>
    </citation>
    <scope>NUCLEOTIDE SEQUENCE [LARGE SCALE GENOMIC DNA]</scope>
    <source>
        <strain evidence="7 8">CCUG17206</strain>
    </source>
</reference>
<organism evidence="7 8">
    <name type="scientific">Rodentibacter rarus</name>
    <dbReference type="NCBI Taxonomy" id="1908260"/>
    <lineage>
        <taxon>Bacteria</taxon>
        <taxon>Pseudomonadati</taxon>
        <taxon>Pseudomonadota</taxon>
        <taxon>Gammaproteobacteria</taxon>
        <taxon>Pasteurellales</taxon>
        <taxon>Pasteurellaceae</taxon>
        <taxon>Rodentibacter</taxon>
    </lineage>
</organism>
<accession>A0A1V3IR06</accession>
<dbReference type="PROSITE" id="PS51724">
    <property type="entry name" value="SPOR"/>
    <property type="match status" value="1"/>
</dbReference>
<dbReference type="PANTHER" id="PTHR34183">
    <property type="entry name" value="ENDOLYTIC PEPTIDOGLYCAN TRANSGLYCOSYLASE RLPA"/>
    <property type="match status" value="1"/>
</dbReference>
<keyword evidence="1 4" id="KW-0732">Signal</keyword>
<keyword evidence="2 4" id="KW-0456">Lyase</keyword>
<dbReference type="Pfam" id="PF05036">
    <property type="entry name" value="SPOR"/>
    <property type="match status" value="1"/>
</dbReference>
<dbReference type="SUPFAM" id="SSF50685">
    <property type="entry name" value="Barwin-like endoglucanases"/>
    <property type="match status" value="1"/>
</dbReference>
<evidence type="ECO:0000256" key="2">
    <source>
        <dbReference type="ARBA" id="ARBA00023239"/>
    </source>
</evidence>
<dbReference type="GO" id="GO:0008932">
    <property type="term" value="F:lytic endotransglycosylase activity"/>
    <property type="evidence" value="ECO:0007669"/>
    <property type="project" value="UniProtKB-UniRule"/>
</dbReference>
<dbReference type="PANTHER" id="PTHR34183:SF1">
    <property type="entry name" value="ENDOLYTIC PEPTIDOGLYCAN TRANSGLYCOSYLASE RLPA"/>
    <property type="match status" value="1"/>
</dbReference>
<dbReference type="Pfam" id="PF03330">
    <property type="entry name" value="DPBB_1"/>
    <property type="match status" value="1"/>
</dbReference>
<keyword evidence="8" id="KW-1185">Reference proteome</keyword>
<dbReference type="Gene3D" id="3.30.70.1070">
    <property type="entry name" value="Sporulation related repeat"/>
    <property type="match status" value="1"/>
</dbReference>
<dbReference type="InterPro" id="IPR034718">
    <property type="entry name" value="RlpA"/>
</dbReference>
<dbReference type="CDD" id="cd22268">
    <property type="entry name" value="DPBB_RlpA-like"/>
    <property type="match status" value="1"/>
</dbReference>
<dbReference type="InterPro" id="IPR007730">
    <property type="entry name" value="SPOR-like_dom"/>
</dbReference>
<dbReference type="RefSeq" id="WP_077415035.1">
    <property type="nucleotide sequence ID" value="NZ_MLHJ01000016.1"/>
</dbReference>
<dbReference type="GO" id="GO:0071555">
    <property type="term" value="P:cell wall organization"/>
    <property type="evidence" value="ECO:0007669"/>
    <property type="project" value="UniProtKB-KW"/>
</dbReference>
<dbReference type="InterPro" id="IPR009009">
    <property type="entry name" value="RlpA-like_DPBB"/>
</dbReference>
<feature type="domain" description="SPOR" evidence="6">
    <location>
        <begin position="209"/>
        <end position="284"/>
    </location>
</feature>
<evidence type="ECO:0000256" key="3">
    <source>
        <dbReference type="ARBA" id="ARBA00023316"/>
    </source>
</evidence>
<comment type="similarity">
    <text evidence="4 5">Belongs to the RlpA family.</text>
</comment>
<dbReference type="InterPro" id="IPR036908">
    <property type="entry name" value="RlpA-like_sf"/>
</dbReference>
<dbReference type="AlphaFoldDB" id="A0A1V3IR06"/>
<name>A0A1V3IR06_9PAST</name>
<keyword evidence="7" id="KW-0449">Lipoprotein</keyword>
<dbReference type="GO" id="GO:0009279">
    <property type="term" value="C:cell outer membrane"/>
    <property type="evidence" value="ECO:0007669"/>
    <property type="project" value="TreeGrafter"/>
</dbReference>